<name>A0A7H8RD02_TALRU</name>
<proteinExistence type="predicted"/>
<dbReference type="PANTHER" id="PTHR38792">
    <property type="entry name" value="BNR/ASP-BOX REPEAT DOMAIN PROTEIN (AFU_ORTHOLOGUE AFUA_7G06430)-RELATED"/>
    <property type="match status" value="1"/>
</dbReference>
<evidence type="ECO:0000313" key="3">
    <source>
        <dbReference type="Proteomes" id="UP000509510"/>
    </source>
</evidence>
<dbReference type="Gene3D" id="2.120.10.10">
    <property type="match status" value="1"/>
</dbReference>
<accession>A0A7H8RD02</accession>
<dbReference type="KEGG" id="trg:TRUGW13939_11129"/>
<dbReference type="SUPFAM" id="SSF50939">
    <property type="entry name" value="Sialidases"/>
    <property type="match status" value="1"/>
</dbReference>
<dbReference type="RefSeq" id="XP_035350131.1">
    <property type="nucleotide sequence ID" value="XM_035494238.1"/>
</dbReference>
<protein>
    <submittedName>
        <fullName evidence="2">Uncharacterized protein</fullName>
    </submittedName>
</protein>
<organism evidence="2 3">
    <name type="scientific">Talaromyces rugulosus</name>
    <name type="common">Penicillium rugulosum</name>
    <dbReference type="NCBI Taxonomy" id="121627"/>
    <lineage>
        <taxon>Eukaryota</taxon>
        <taxon>Fungi</taxon>
        <taxon>Dikarya</taxon>
        <taxon>Ascomycota</taxon>
        <taxon>Pezizomycotina</taxon>
        <taxon>Eurotiomycetes</taxon>
        <taxon>Eurotiomycetidae</taxon>
        <taxon>Eurotiales</taxon>
        <taxon>Trichocomaceae</taxon>
        <taxon>Talaromyces</taxon>
        <taxon>Talaromyces sect. Islandici</taxon>
    </lineage>
</organism>
<dbReference type="Proteomes" id="UP000509510">
    <property type="component" value="Chromosome VI"/>
</dbReference>
<dbReference type="InterPro" id="IPR036278">
    <property type="entry name" value="Sialidase_sf"/>
</dbReference>
<gene>
    <name evidence="2" type="ORF">TRUGW13939_11129</name>
</gene>
<feature type="signal peptide" evidence="1">
    <location>
        <begin position="1"/>
        <end position="24"/>
    </location>
</feature>
<evidence type="ECO:0000313" key="2">
    <source>
        <dbReference type="EMBL" id="QKX63957.1"/>
    </source>
</evidence>
<evidence type="ECO:0000256" key="1">
    <source>
        <dbReference type="SAM" id="SignalP"/>
    </source>
</evidence>
<dbReference type="CDD" id="cd15482">
    <property type="entry name" value="Sialidase_non-viral"/>
    <property type="match status" value="1"/>
</dbReference>
<reference evidence="3" key="1">
    <citation type="submission" date="2020-06" db="EMBL/GenBank/DDBJ databases">
        <title>A chromosome-scale genome assembly of Talaromyces rugulosus W13939.</title>
        <authorList>
            <person name="Wang B."/>
            <person name="Guo L."/>
            <person name="Ye K."/>
            <person name="Wang L."/>
        </authorList>
    </citation>
    <scope>NUCLEOTIDE SEQUENCE [LARGE SCALE GENOMIC DNA]</scope>
    <source>
        <strain evidence="3">W13939</strain>
    </source>
</reference>
<sequence>MVNFRLAAWLSVAVLVFTPSLVSSMDKRTGTTASLSGGQIVMGAGTYPRANLLQDGSIIGAYTAFANNNKAITAVHSTDGGNTWNEIGTVAQADASTHDLDNAYPLQLPSGRILMAMRNHDTTTDPSTDKAAYTFFRITICYSDDGGTTWSYLSTPASDPGPVNGNWEPFLRMAEDNITLQLYYSRENSGHDQDNLMRTSADGGGTWSGATVISGGKTTSTRDGMLGVTLISGTNLIAVFETINMTAEHGFFGVYSVTSSDDGQTWGNRQPVYAPKGFNAQAPQVTNVGGTLLCSFQTDEDLSAPDLSTEAGKIVISGDGGATWGNKLTFSPAVSNWGGLLAIDDTSFFALTDHSGAKVQKVILA</sequence>
<feature type="chain" id="PRO_5028938317" evidence="1">
    <location>
        <begin position="25"/>
        <end position="365"/>
    </location>
</feature>
<dbReference type="PANTHER" id="PTHR38792:SF3">
    <property type="entry name" value="BNR_ASP-BOX REPEAT DOMAIN PROTEIN (AFU_ORTHOLOGUE AFUA_7G06430)-RELATED"/>
    <property type="match status" value="1"/>
</dbReference>
<dbReference type="AlphaFoldDB" id="A0A7H8RD02"/>
<dbReference type="GeneID" id="55998608"/>
<dbReference type="OrthoDB" id="2739686at2759"/>
<keyword evidence="1" id="KW-0732">Signal</keyword>
<keyword evidence="3" id="KW-1185">Reference proteome</keyword>
<dbReference type="EMBL" id="CP055903">
    <property type="protein sequence ID" value="QKX63957.1"/>
    <property type="molecule type" value="Genomic_DNA"/>
</dbReference>